<proteinExistence type="predicted"/>
<evidence type="ECO:0000313" key="1">
    <source>
        <dbReference type="EMBL" id="PRR76099.1"/>
    </source>
</evidence>
<dbReference type="RefSeq" id="WP_054937354.1">
    <property type="nucleotide sequence ID" value="NZ_PVXL01000023.1"/>
</dbReference>
<comment type="caution">
    <text evidence="1">The sequence shown here is derived from an EMBL/GenBank/DDBJ whole genome shotgun (WGS) entry which is preliminary data.</text>
</comment>
<reference evidence="1 2" key="1">
    <citation type="submission" date="2018-03" db="EMBL/GenBank/DDBJ databases">
        <title>Genome sequence of Moorella stamsii DSM 26217.</title>
        <authorList>
            <person name="Poehlein A."/>
            <person name="Daniel R."/>
        </authorList>
    </citation>
    <scope>NUCLEOTIDE SEQUENCE [LARGE SCALE GENOMIC DNA]</scope>
    <source>
        <strain evidence="2">DSM 26217</strain>
    </source>
</reference>
<gene>
    <name evidence="1" type="ORF">MOST_07200</name>
</gene>
<sequence length="678" mass="75978">MKKVYLIGLDAMIMPLAQRFIREGVMPNLQRIAAHGSVNEILPSLPVWTPTNWATLATGADTGTHGVTGWQVVLPNGETINSFNSLALKAETIWEAAEKGGIKSACFHYPASMPSRVKNGFIVDGCGTPGRLSPFQIAQSKGYATMDGLKDTERLQLNLACGWENLPASALPPLAACFSIKIFRGQGEDQELYFLIIASTEGGYDTVWLCSRPDGNTKLAEAKAKEWSNWVFQPFVFRDKQEIGTFRFKVMELSPDAKNLRIYRSQVMPTRGFTEPEELATELIEKFGPYQEHASHFTYTDSIGDFETALEEAEYQAQWIAKAGSYLMREKGARLFYWHWHWLDHITHIHLSGIDPVSPLFREEEYEIHLDHLRRSYMVADQAIGTILAGMGPEDYIIVVSDHGNAPDVRMVDMQRFLYEKGFLYAKDDSVIVNRRIRADQIDWEKTKAYQKPGMPGLELFINATPGTKRYEDIREDLIRELRTWVDPKTGRCPIAIALRKEDAAILGFWGESIGDVIIVFERGYAWGFTARGTVLGDPLDTIGLENTSAFGADRGAHHGPQLPTTHTEVSSNMAALFIMGPGIKKGYSRPVHKLGYIRMIDIVPTICYLLGIKPPAQSQGAVAYDILEGNAADRHLLPELTPEQVKNVKGVADIWNSKNYRELIEGQREGKYRSLGV</sequence>
<dbReference type="PANTHER" id="PTHR10151">
    <property type="entry name" value="ECTONUCLEOTIDE PYROPHOSPHATASE/PHOSPHODIESTERASE"/>
    <property type="match status" value="1"/>
</dbReference>
<accession>A0A9X7J4E2</accession>
<dbReference type="Gene3D" id="3.40.720.10">
    <property type="entry name" value="Alkaline Phosphatase, subunit A"/>
    <property type="match status" value="2"/>
</dbReference>
<keyword evidence="2" id="KW-1185">Reference proteome</keyword>
<protein>
    <submittedName>
        <fullName evidence="1">Type I phosphodiesterase / nucleotide pyrophosphatase</fullName>
    </submittedName>
</protein>
<dbReference type="InterPro" id="IPR017850">
    <property type="entry name" value="Alkaline_phosphatase_core_sf"/>
</dbReference>
<organism evidence="1 2">
    <name type="scientific">Neomoorella stamsii</name>
    <dbReference type="NCBI Taxonomy" id="1266720"/>
    <lineage>
        <taxon>Bacteria</taxon>
        <taxon>Bacillati</taxon>
        <taxon>Bacillota</taxon>
        <taxon>Clostridia</taxon>
        <taxon>Neomoorellales</taxon>
        <taxon>Neomoorellaceae</taxon>
        <taxon>Neomoorella</taxon>
    </lineage>
</organism>
<dbReference type="PANTHER" id="PTHR10151:SF120">
    <property type="entry name" value="BIS(5'-ADENOSYL)-TRIPHOSPHATASE"/>
    <property type="match status" value="1"/>
</dbReference>
<dbReference type="EMBL" id="PVXL01000023">
    <property type="protein sequence ID" value="PRR76099.1"/>
    <property type="molecule type" value="Genomic_DNA"/>
</dbReference>
<name>A0A9X7J4E2_9FIRM</name>
<dbReference type="InterPro" id="IPR002591">
    <property type="entry name" value="Phosphodiest/P_Trfase"/>
</dbReference>
<dbReference type="AlphaFoldDB" id="A0A9X7J4E2"/>
<dbReference type="GO" id="GO:0016787">
    <property type="term" value="F:hydrolase activity"/>
    <property type="evidence" value="ECO:0007669"/>
    <property type="project" value="UniProtKB-ARBA"/>
</dbReference>
<dbReference type="Pfam" id="PF01663">
    <property type="entry name" value="Phosphodiest"/>
    <property type="match status" value="2"/>
</dbReference>
<evidence type="ECO:0000313" key="2">
    <source>
        <dbReference type="Proteomes" id="UP000239430"/>
    </source>
</evidence>
<dbReference type="SUPFAM" id="SSF53649">
    <property type="entry name" value="Alkaline phosphatase-like"/>
    <property type="match status" value="1"/>
</dbReference>
<dbReference type="Proteomes" id="UP000239430">
    <property type="component" value="Unassembled WGS sequence"/>
</dbReference>